<accession>A0ABQ4FJW5</accession>
<protein>
    <submittedName>
        <fullName evidence="1">Uncharacterized protein</fullName>
    </submittedName>
</protein>
<dbReference type="RefSeq" id="WP_239101627.1">
    <property type="nucleotide sequence ID" value="NZ_BAABEJ010000024.1"/>
</dbReference>
<dbReference type="Pfam" id="PF19760">
    <property type="entry name" value="DUF6247"/>
    <property type="match status" value="1"/>
</dbReference>
<name>A0ABQ4FJW5_9ACTN</name>
<evidence type="ECO:0000313" key="2">
    <source>
        <dbReference type="Proteomes" id="UP000651728"/>
    </source>
</evidence>
<keyword evidence="2" id="KW-1185">Reference proteome</keyword>
<gene>
    <name evidence="1" type="ORF">Mam01_52830</name>
</gene>
<comment type="caution">
    <text evidence="1">The sequence shown here is derived from an EMBL/GenBank/DDBJ whole genome shotgun (WGS) entry which is preliminary data.</text>
</comment>
<reference evidence="1 2" key="1">
    <citation type="submission" date="2021-01" db="EMBL/GenBank/DDBJ databases">
        <title>Whole genome shotgun sequence of Microbispora amethystogenes NBRC 101907.</title>
        <authorList>
            <person name="Komaki H."/>
            <person name="Tamura T."/>
        </authorList>
    </citation>
    <scope>NUCLEOTIDE SEQUENCE [LARGE SCALE GENOMIC DNA]</scope>
    <source>
        <strain evidence="1 2">NBRC 101907</strain>
    </source>
</reference>
<organism evidence="1 2">
    <name type="scientific">Microbispora amethystogenes</name>
    <dbReference type="NCBI Taxonomy" id="1427754"/>
    <lineage>
        <taxon>Bacteria</taxon>
        <taxon>Bacillati</taxon>
        <taxon>Actinomycetota</taxon>
        <taxon>Actinomycetes</taxon>
        <taxon>Streptosporangiales</taxon>
        <taxon>Streptosporangiaceae</taxon>
        <taxon>Microbispora</taxon>
    </lineage>
</organism>
<dbReference type="EMBL" id="BOOB01000042">
    <property type="protein sequence ID" value="GIH35119.1"/>
    <property type="molecule type" value="Genomic_DNA"/>
</dbReference>
<dbReference type="InterPro" id="IPR046214">
    <property type="entry name" value="DUF6247"/>
</dbReference>
<evidence type="ECO:0000313" key="1">
    <source>
        <dbReference type="EMBL" id="GIH35119.1"/>
    </source>
</evidence>
<dbReference type="Proteomes" id="UP000651728">
    <property type="component" value="Unassembled WGS sequence"/>
</dbReference>
<sequence length="85" mass="9897">MRDPVAIAEALPPAHRALFWVEYEEALDAAHDLAHLRQVQTLLRQWRLRAIACARPGYEEAVQDALQQRTEMFARYTPPEWEGRV</sequence>
<proteinExistence type="predicted"/>